<feature type="compositionally biased region" description="Basic and acidic residues" evidence="1">
    <location>
        <begin position="2010"/>
        <end position="2035"/>
    </location>
</feature>
<feature type="compositionally biased region" description="Polar residues" evidence="1">
    <location>
        <begin position="2079"/>
        <end position="2090"/>
    </location>
</feature>
<keyword evidence="3" id="KW-1185">Reference proteome</keyword>
<feature type="compositionally biased region" description="Basic and acidic residues" evidence="1">
    <location>
        <begin position="1740"/>
        <end position="1751"/>
    </location>
</feature>
<evidence type="ECO:0008006" key="4">
    <source>
        <dbReference type="Google" id="ProtNLM"/>
    </source>
</evidence>
<dbReference type="EMBL" id="JABFTP020000021">
    <property type="protein sequence ID" value="KAL3269013.1"/>
    <property type="molecule type" value="Genomic_DNA"/>
</dbReference>
<proteinExistence type="predicted"/>
<feature type="compositionally biased region" description="Polar residues" evidence="1">
    <location>
        <begin position="853"/>
        <end position="868"/>
    </location>
</feature>
<sequence>MAYARGENVEGFLYFYRKNGLSDPYRLNFGKTTLGSSLECNIRVKGEEDILCVLDSNEVGVTILVNEHEDERIKINGSVATKITVLKDGDHFYVGSKKFKYSNPTLKKEDMKLVIQNVCHEIAGASIRRKSDRKSINISPVKRLLRGVSSRKRRFSTGSRIMEVIEIPKIAERNLLISGCTSTPLNRSKMRFSQRINNTKSSPLEILKENDAVKFQSSNVNFVASPIRTPKVLSNSAESKKREELDQSRKKNKSFTYNLKEVDLNLTDNSCVSPSSVNRKMYSGNISDASEITTPENIVSAVSITPLNVSKKTNKSLNKNKTLALVDVKDESSTPKSAMKGNRASSIYRPVAEDITPVSLLQRSSLRISTLKKPAFSQRRSVNFMVSSSSECSSLENPIIWEGEESSKLRGNKRKESLSDALGLIKRKKVENTSKNSIGPMDKYDSNLLGINWTSDLSLDVSNGESPYSKSGNAKISRRISTLSGSVPDTRNTSKLSDYESQLFFDNKSIRRVSVASTSKRDVTFDSCKVQLSNRSIDILGLANDDSDFGTSLKTVSLTPIAKPPSTRKSVRESKHGDLALEDCKKSSILFSARRNSVNSFENEDAGQTSLFQGEDISDANPNDVSLNSFSEILNSHDQKLCQQQALRKLNVSNYISTTRRSSCATANSSNSMNFQVEPNSTLDETHSLSSSRRSSNKNDKLKVLVDSKEIEAASTLIYPSFYLEQTVENDGFHSTKDVINPDDNPDANIMQKVVSSTPRVEKATNKVSQSQPPESFYSPINSSLSIKPKSSSICVVKKRKSVLYSRLSECSSRNVPTNHHRNSLGPNKTLNPSIDEKNIYDLPNRSLRHSKTVQNSPKKSSSNMANSEQQYQILSSSIENSLVSNNSSTFGESEKRTPNIVEARLSRRSLRNSSMPQFNPSSSVISTDSSISEKSQINSCRNTIIKEKCINTDFSSCFNQSDKSDVRTLRTNKHSSTLDSAKKNTRAKHNKFQPTVCKGMTSTDSLVSNKSMRSSPVAHTKTSSSFGKTFTSNLSILSSGSSSQANLTTQSFHTLIQTSPALSNSSNPITFSYIDSSADSSILENVTYSIRRSIRKTRPSLDENMYELSKSRNVRPPNKSMKINDIYKSGKSPKKMKSPVIEDLDNLFKIHTTKKSPIKSSRVSEERLNDVQKVEMLFNKQLVESKIPQKSSKLTDSTSERKTSSVQIQNFSKNDGIEMLGVENLLKSPKHRNSPKNICRDFVGVKKLLNSPKVQNSNTKVLTKVLGIKKLMSTLQEQKSSKNDLRNIVGVERLLRTPKIQLPPKNDLTEVVGIKKLMSTPKGQKSPKNDLRNIVGVKRLLRTPKIQLPPKNDLTKVVGIRKLMSTPKEPKSPKNDLRNIVGVKRLLRTPKIQLPPKNDLTKVVGIKKLMSTPQEQKSPKNDLRNIVSIKRLLRTPKIQFSPTNDLNKIVGIKKLMSTPKEPKPPKNDLRNVVGVKRLLRTPKIQYSPKNDLTEVEGLKKLLATPAKLKSPINDFSDVGGLKELMRTPREHSVSKNDFSDLRGVKNLLRAPKNESSNYDIDLSGVKDLFDESKRFDSLLEEKPPKTYRRSPKKNHQLPEEKIVIPEIKEHVLEWIKQQSKVEKKLTSKKESMNSRRKINGTEEVLTEKGMSNIKVDDDYKIVKPEVVRTRRGMKQLYDPAEELGVISCLNEKSSTPVIVLTRSKRNLHIKESSATEIDIYSTVVDGKYRKKKTNEEFEKELSEESKENHSPKNSKSKVKHNTKIHNTSMEPEDSYIRKTKLTRSRRNMKPQDSEEERIFDGSASKINQRSKANIIEKQDSTIDTITDFSKDRTARRNKRKREPEIVKTIEHTDIFSLEIKKNKRLKQKVLDKETSIELNDSSVVVPKTTKSRRNVKAREFEQERIFLTTKINERPEHETNIIAKHHSIDTTIENLSISKVKATRKNKRKQQREIVKIIEDTDRFSVDVEVKSERTRNRELANETSINSDVSSNVKSKATRSRRNVKIQQSEKETILNKSACAKDLRSDSRERATRRNRRKHEPEIVKKKNKEQKVTSQQNGKSKSKSGSIEDSRSRTAKNNIRSENNDPTILRGKGKTNENDKAEVVEEIAKQITKRDRSKRKQDEESSHAGVTKVTRGRNVGIESSTIEYSPVKTSNSNKNETKIKSNEVENINNTEADISPKPNVRSNKGMNKNMILKNGILLQNHQYENLKMRLKTSFI</sequence>
<feature type="region of interest" description="Disordered" evidence="1">
    <location>
        <begin position="1109"/>
        <end position="1136"/>
    </location>
</feature>
<feature type="region of interest" description="Disordered" evidence="1">
    <location>
        <begin position="810"/>
        <end position="868"/>
    </location>
</feature>
<evidence type="ECO:0000313" key="3">
    <source>
        <dbReference type="Proteomes" id="UP001516400"/>
    </source>
</evidence>
<feature type="compositionally biased region" description="Low complexity" evidence="1">
    <location>
        <begin position="922"/>
        <end position="931"/>
    </location>
</feature>
<accession>A0ABD2MRJ2</accession>
<feature type="region of interest" description="Disordered" evidence="1">
    <location>
        <begin position="1976"/>
        <end position="2140"/>
    </location>
</feature>
<protein>
    <recommendedName>
        <fullName evidence="4">Antigen KI-67</fullName>
    </recommendedName>
</protein>
<evidence type="ECO:0000313" key="2">
    <source>
        <dbReference type="EMBL" id="KAL3269013.1"/>
    </source>
</evidence>
<feature type="region of interest" description="Disordered" evidence="1">
    <location>
        <begin position="1740"/>
        <end position="1774"/>
    </location>
</feature>
<dbReference type="PANTHER" id="PTHR21603:SF18">
    <property type="entry name" value="ANTIGEN KI-67-LIKE PROTEIN"/>
    <property type="match status" value="1"/>
</dbReference>
<reference evidence="2 3" key="1">
    <citation type="journal article" date="2021" name="BMC Biol.">
        <title>Horizontally acquired antibacterial genes associated with adaptive radiation of ladybird beetles.</title>
        <authorList>
            <person name="Li H.S."/>
            <person name="Tang X.F."/>
            <person name="Huang Y.H."/>
            <person name="Xu Z.Y."/>
            <person name="Chen M.L."/>
            <person name="Du X.Y."/>
            <person name="Qiu B.Y."/>
            <person name="Chen P.T."/>
            <person name="Zhang W."/>
            <person name="Slipinski A."/>
            <person name="Escalona H.E."/>
            <person name="Waterhouse R.M."/>
            <person name="Zwick A."/>
            <person name="Pang H."/>
        </authorList>
    </citation>
    <scope>NUCLEOTIDE SEQUENCE [LARGE SCALE GENOMIC DNA]</scope>
    <source>
        <strain evidence="2">SYSU2018</strain>
    </source>
</reference>
<name>A0ABD2MRJ2_9CUCU</name>
<feature type="compositionally biased region" description="Polar residues" evidence="1">
    <location>
        <begin position="661"/>
        <end position="683"/>
    </location>
</feature>
<evidence type="ECO:0000256" key="1">
    <source>
        <dbReference type="SAM" id="MobiDB-lite"/>
    </source>
</evidence>
<feature type="compositionally biased region" description="Basic residues" evidence="1">
    <location>
        <begin position="1753"/>
        <end position="1764"/>
    </location>
</feature>
<feature type="compositionally biased region" description="Polar residues" evidence="1">
    <location>
        <begin position="1983"/>
        <end position="1997"/>
    </location>
</feature>
<organism evidence="2 3">
    <name type="scientific">Cryptolaemus montrouzieri</name>
    <dbReference type="NCBI Taxonomy" id="559131"/>
    <lineage>
        <taxon>Eukaryota</taxon>
        <taxon>Metazoa</taxon>
        <taxon>Ecdysozoa</taxon>
        <taxon>Arthropoda</taxon>
        <taxon>Hexapoda</taxon>
        <taxon>Insecta</taxon>
        <taxon>Pterygota</taxon>
        <taxon>Neoptera</taxon>
        <taxon>Endopterygota</taxon>
        <taxon>Coleoptera</taxon>
        <taxon>Polyphaga</taxon>
        <taxon>Cucujiformia</taxon>
        <taxon>Coccinelloidea</taxon>
        <taxon>Coccinellidae</taxon>
        <taxon>Scymninae</taxon>
        <taxon>Scymnini</taxon>
        <taxon>Cryptolaemus</taxon>
    </lineage>
</organism>
<dbReference type="Gene3D" id="2.60.200.20">
    <property type="match status" value="1"/>
</dbReference>
<feature type="region of interest" description="Disordered" evidence="1">
    <location>
        <begin position="757"/>
        <end position="783"/>
    </location>
</feature>
<feature type="region of interest" description="Disordered" evidence="1">
    <location>
        <begin position="970"/>
        <end position="990"/>
    </location>
</feature>
<dbReference type="Proteomes" id="UP001516400">
    <property type="component" value="Unassembled WGS sequence"/>
</dbReference>
<comment type="caution">
    <text evidence="2">The sequence shown here is derived from an EMBL/GenBank/DDBJ whole genome shotgun (WGS) entry which is preliminary data.</text>
</comment>
<feature type="region of interest" description="Disordered" evidence="1">
    <location>
        <begin position="907"/>
        <end position="931"/>
    </location>
</feature>
<feature type="compositionally biased region" description="Basic and acidic residues" evidence="1">
    <location>
        <begin position="2098"/>
        <end position="2130"/>
    </location>
</feature>
<dbReference type="PANTHER" id="PTHR21603">
    <property type="entry name" value="ANTIGEN KI-67-LIKE PROTEIN"/>
    <property type="match status" value="1"/>
</dbReference>
<gene>
    <name evidence="2" type="ORF">HHI36_008096</name>
</gene>
<feature type="region of interest" description="Disordered" evidence="1">
    <location>
        <begin position="661"/>
        <end position="699"/>
    </location>
</feature>